<reference evidence="1" key="1">
    <citation type="submission" date="2020-04" db="EMBL/GenBank/DDBJ databases">
        <authorList>
            <person name="Alioto T."/>
            <person name="Alioto T."/>
            <person name="Gomez Garrido J."/>
        </authorList>
    </citation>
    <scope>NUCLEOTIDE SEQUENCE</scope>
    <source>
        <strain evidence="1">A484AB</strain>
    </source>
</reference>
<sequence length="227" mass="26229">MSVSRYSCSVECSRCMKRFKTSKSMWSHMLKSHQLSRIPLEFLDENNQPITFAKPALIGSSSQLDAYSIWLSTIVERVNEALHPALPGRWTQIEDPCVPEAFVLHFIARIAEETTDLISPVRKALDEQGDLKLRETAVFRNFHEIEDKNMSFEKLSMREKIARMKASSKLGYAERVQVPTSRSSLVISEGEGHGTREVEILHWPELYTVSKQYKFQLRFFIKKCDIQ</sequence>
<name>A0A7D9D7L7_PARCT</name>
<dbReference type="Gene3D" id="3.30.160.60">
    <property type="entry name" value="Classic Zinc Finger"/>
    <property type="match status" value="1"/>
</dbReference>
<dbReference type="PROSITE" id="PS50157">
    <property type="entry name" value="ZINC_FINGER_C2H2_2"/>
    <property type="match status" value="1"/>
</dbReference>
<proteinExistence type="predicted"/>
<dbReference type="InterPro" id="IPR013087">
    <property type="entry name" value="Znf_C2H2_type"/>
</dbReference>
<evidence type="ECO:0000313" key="2">
    <source>
        <dbReference type="Proteomes" id="UP001152795"/>
    </source>
</evidence>
<dbReference type="OrthoDB" id="5957169at2759"/>
<organism evidence="1 2">
    <name type="scientific">Paramuricea clavata</name>
    <name type="common">Red gorgonian</name>
    <name type="synonym">Violescent sea-whip</name>
    <dbReference type="NCBI Taxonomy" id="317549"/>
    <lineage>
        <taxon>Eukaryota</taxon>
        <taxon>Metazoa</taxon>
        <taxon>Cnidaria</taxon>
        <taxon>Anthozoa</taxon>
        <taxon>Octocorallia</taxon>
        <taxon>Malacalcyonacea</taxon>
        <taxon>Plexauridae</taxon>
        <taxon>Paramuricea</taxon>
    </lineage>
</organism>
<dbReference type="AlphaFoldDB" id="A0A7D9D7L7"/>
<protein>
    <submittedName>
        <fullName evidence="1">GPI transamidase component PIG-S</fullName>
    </submittedName>
</protein>
<accession>A0A7D9D7L7</accession>
<dbReference type="PROSITE" id="PS00028">
    <property type="entry name" value="ZINC_FINGER_C2H2_1"/>
    <property type="match status" value="1"/>
</dbReference>
<keyword evidence="2" id="KW-1185">Reference proteome</keyword>
<dbReference type="EMBL" id="CACRXK020000017">
    <property type="protein sequence ID" value="CAB3976867.1"/>
    <property type="molecule type" value="Genomic_DNA"/>
</dbReference>
<evidence type="ECO:0000313" key="1">
    <source>
        <dbReference type="EMBL" id="CAB3976867.1"/>
    </source>
</evidence>
<comment type="caution">
    <text evidence="1">The sequence shown here is derived from an EMBL/GenBank/DDBJ whole genome shotgun (WGS) entry which is preliminary data.</text>
</comment>
<gene>
    <name evidence="1" type="ORF">PACLA_8A021332</name>
</gene>
<dbReference type="Proteomes" id="UP001152795">
    <property type="component" value="Unassembled WGS sequence"/>
</dbReference>